<accession>A0A9W4SR89</accession>
<sequence>MIYIFGGYDGHSCTNQVLHLDILQHFNAELPIWSQNSAIGFESCWATTVLINHNNNPTIYLVGGLMQDPNHEDSFTSMIYTLNLNSGQWNIPVTSGIVPERRRDIQAVADHMGNVYIFGGAADRSVGSEDTKFFNDMVIFNADYLTWSNGPIVNAPLKRHAYTATLLSSGIIVYIGGREQTDDGNLREDCYRDYRDSRPSAYYD</sequence>
<reference evidence="4" key="1">
    <citation type="submission" date="2022-08" db="EMBL/GenBank/DDBJ databases">
        <authorList>
            <person name="Kallberg Y."/>
            <person name="Tangrot J."/>
            <person name="Rosling A."/>
        </authorList>
    </citation>
    <scope>NUCLEOTIDE SEQUENCE</scope>
    <source>
        <strain evidence="4">Wild A</strain>
    </source>
</reference>
<proteinExistence type="predicted"/>
<feature type="domain" description="Attractin/MKLN-like beta-propeller" evidence="3">
    <location>
        <begin position="2"/>
        <end position="192"/>
    </location>
</feature>
<dbReference type="SUPFAM" id="SSF117281">
    <property type="entry name" value="Kelch motif"/>
    <property type="match status" value="1"/>
</dbReference>
<comment type="caution">
    <text evidence="4">The sequence shown here is derived from an EMBL/GenBank/DDBJ whole genome shotgun (WGS) entry which is preliminary data.</text>
</comment>
<dbReference type="Pfam" id="PF24981">
    <property type="entry name" value="Beta-prop_ATRN-LZTR1"/>
    <property type="match status" value="1"/>
</dbReference>
<evidence type="ECO:0000256" key="1">
    <source>
        <dbReference type="ARBA" id="ARBA00022441"/>
    </source>
</evidence>
<protein>
    <submittedName>
        <fullName evidence="4">1216_t:CDS:1</fullName>
    </submittedName>
</protein>
<dbReference type="OrthoDB" id="432528at2759"/>
<evidence type="ECO:0000256" key="2">
    <source>
        <dbReference type="ARBA" id="ARBA00022737"/>
    </source>
</evidence>
<dbReference type="Proteomes" id="UP001153678">
    <property type="component" value="Unassembled WGS sequence"/>
</dbReference>
<keyword evidence="2" id="KW-0677">Repeat</keyword>
<dbReference type="Gene3D" id="2.120.10.80">
    <property type="entry name" value="Kelch-type beta propeller"/>
    <property type="match status" value="1"/>
</dbReference>
<dbReference type="PANTHER" id="PTHR46093:SF18">
    <property type="entry name" value="FIBRONECTIN TYPE-III DOMAIN-CONTAINING PROTEIN"/>
    <property type="match status" value="1"/>
</dbReference>
<dbReference type="InterPro" id="IPR056737">
    <property type="entry name" value="Beta-prop_ATRN-MKLN-like"/>
</dbReference>
<evidence type="ECO:0000313" key="5">
    <source>
        <dbReference type="Proteomes" id="UP001153678"/>
    </source>
</evidence>
<evidence type="ECO:0000259" key="3">
    <source>
        <dbReference type="Pfam" id="PF24981"/>
    </source>
</evidence>
<keyword evidence="5" id="KW-1185">Reference proteome</keyword>
<keyword evidence="1" id="KW-0880">Kelch repeat</keyword>
<gene>
    <name evidence="4" type="ORF">FWILDA_LOCUS9310</name>
</gene>
<organism evidence="4 5">
    <name type="scientific">Funneliformis geosporum</name>
    <dbReference type="NCBI Taxonomy" id="1117311"/>
    <lineage>
        <taxon>Eukaryota</taxon>
        <taxon>Fungi</taxon>
        <taxon>Fungi incertae sedis</taxon>
        <taxon>Mucoromycota</taxon>
        <taxon>Glomeromycotina</taxon>
        <taxon>Glomeromycetes</taxon>
        <taxon>Glomerales</taxon>
        <taxon>Glomeraceae</taxon>
        <taxon>Funneliformis</taxon>
    </lineage>
</organism>
<dbReference type="AlphaFoldDB" id="A0A9W4SR89"/>
<dbReference type="InterPro" id="IPR015915">
    <property type="entry name" value="Kelch-typ_b-propeller"/>
</dbReference>
<name>A0A9W4SR89_9GLOM</name>
<dbReference type="PANTHER" id="PTHR46093">
    <property type="entry name" value="ACYL-COA-BINDING DOMAIN-CONTAINING PROTEIN 5"/>
    <property type="match status" value="1"/>
</dbReference>
<evidence type="ECO:0000313" key="4">
    <source>
        <dbReference type="EMBL" id="CAI2179884.1"/>
    </source>
</evidence>
<dbReference type="EMBL" id="CAMKVN010002168">
    <property type="protein sequence ID" value="CAI2179884.1"/>
    <property type="molecule type" value="Genomic_DNA"/>
</dbReference>